<evidence type="ECO:0000313" key="2">
    <source>
        <dbReference type="EMBL" id="KAH0465582.1"/>
    </source>
</evidence>
<dbReference type="AlphaFoldDB" id="A0AAV7H9C3"/>
<comment type="caution">
    <text evidence="2">The sequence shown here is derived from an EMBL/GenBank/DDBJ whole genome shotgun (WGS) entry which is preliminary data.</text>
</comment>
<keyword evidence="3" id="KW-1185">Reference proteome</keyword>
<reference evidence="2 3" key="1">
    <citation type="journal article" date="2021" name="Hortic Res">
        <title>Chromosome-scale assembly of the Dendrobium chrysotoxum genome enhances the understanding of orchid evolution.</title>
        <authorList>
            <person name="Zhang Y."/>
            <person name="Zhang G.Q."/>
            <person name="Zhang D."/>
            <person name="Liu X.D."/>
            <person name="Xu X.Y."/>
            <person name="Sun W.H."/>
            <person name="Yu X."/>
            <person name="Zhu X."/>
            <person name="Wang Z.W."/>
            <person name="Zhao X."/>
            <person name="Zhong W.Y."/>
            <person name="Chen H."/>
            <person name="Yin W.L."/>
            <person name="Huang T."/>
            <person name="Niu S.C."/>
            <person name="Liu Z.J."/>
        </authorList>
    </citation>
    <scope>NUCLEOTIDE SEQUENCE [LARGE SCALE GENOMIC DNA]</scope>
    <source>
        <strain evidence="2">Lindl</strain>
    </source>
</reference>
<organism evidence="2 3">
    <name type="scientific">Dendrobium chrysotoxum</name>
    <name type="common">Orchid</name>
    <dbReference type="NCBI Taxonomy" id="161865"/>
    <lineage>
        <taxon>Eukaryota</taxon>
        <taxon>Viridiplantae</taxon>
        <taxon>Streptophyta</taxon>
        <taxon>Embryophyta</taxon>
        <taxon>Tracheophyta</taxon>
        <taxon>Spermatophyta</taxon>
        <taxon>Magnoliopsida</taxon>
        <taxon>Liliopsida</taxon>
        <taxon>Asparagales</taxon>
        <taxon>Orchidaceae</taxon>
        <taxon>Epidendroideae</taxon>
        <taxon>Malaxideae</taxon>
        <taxon>Dendrobiinae</taxon>
        <taxon>Dendrobium</taxon>
    </lineage>
</organism>
<feature type="compositionally biased region" description="Polar residues" evidence="1">
    <location>
        <begin position="1"/>
        <end position="15"/>
    </location>
</feature>
<protein>
    <submittedName>
        <fullName evidence="2">Uncharacterized protein</fullName>
    </submittedName>
</protein>
<dbReference type="Proteomes" id="UP000775213">
    <property type="component" value="Unassembled WGS sequence"/>
</dbReference>
<evidence type="ECO:0000313" key="3">
    <source>
        <dbReference type="Proteomes" id="UP000775213"/>
    </source>
</evidence>
<feature type="region of interest" description="Disordered" evidence="1">
    <location>
        <begin position="1"/>
        <end position="60"/>
    </location>
</feature>
<name>A0AAV7H9C3_DENCH</name>
<evidence type="ECO:0000256" key="1">
    <source>
        <dbReference type="SAM" id="MobiDB-lite"/>
    </source>
</evidence>
<proteinExistence type="predicted"/>
<feature type="compositionally biased region" description="Basic and acidic residues" evidence="1">
    <location>
        <begin position="30"/>
        <end position="42"/>
    </location>
</feature>
<dbReference type="EMBL" id="JAGFBR010000006">
    <property type="protein sequence ID" value="KAH0465582.1"/>
    <property type="molecule type" value="Genomic_DNA"/>
</dbReference>
<accession>A0AAV7H9C3</accession>
<gene>
    <name evidence="2" type="ORF">IEQ34_005685</name>
</gene>
<sequence length="60" mass="6277">MSPNQGGNNSSSITAGTPPELHQNTTGTPSEHRRNTAGRPRDAGALLDARVTSKFCPTSK</sequence>